<dbReference type="InterPro" id="IPR023213">
    <property type="entry name" value="CAT-like_dom_sf"/>
</dbReference>
<feature type="domain" description="Carrier" evidence="4">
    <location>
        <begin position="1015"/>
        <end position="1090"/>
    </location>
</feature>
<dbReference type="GO" id="GO:0047527">
    <property type="term" value="F:2,3-dihydroxybenzoate-serine ligase activity"/>
    <property type="evidence" value="ECO:0007669"/>
    <property type="project" value="TreeGrafter"/>
</dbReference>
<comment type="cofactor">
    <cofactor evidence="1">
        <name>pantetheine 4'-phosphate</name>
        <dbReference type="ChEBI" id="CHEBI:47942"/>
    </cofactor>
</comment>
<dbReference type="CDD" id="cd19531">
    <property type="entry name" value="LCL_NRPS-like"/>
    <property type="match status" value="1"/>
</dbReference>
<protein>
    <submittedName>
        <fullName evidence="5">Amino acid adenylation domain protein</fullName>
    </submittedName>
</protein>
<dbReference type="Pfam" id="PF00550">
    <property type="entry name" value="PP-binding"/>
    <property type="match status" value="1"/>
</dbReference>
<dbReference type="Gene3D" id="3.30.559.10">
    <property type="entry name" value="Chloramphenicol acetyltransferase-like domain"/>
    <property type="match status" value="1"/>
</dbReference>
<dbReference type="FunFam" id="3.40.50.980:FF:000001">
    <property type="entry name" value="Non-ribosomal peptide synthetase"/>
    <property type="match status" value="1"/>
</dbReference>
<dbReference type="SUPFAM" id="SSF52777">
    <property type="entry name" value="CoA-dependent acyltransferases"/>
    <property type="match status" value="2"/>
</dbReference>
<dbReference type="SUPFAM" id="SSF56801">
    <property type="entry name" value="Acetyl-CoA synthetase-like"/>
    <property type="match status" value="1"/>
</dbReference>
<dbReference type="Gene3D" id="1.10.1200.10">
    <property type="entry name" value="ACP-like"/>
    <property type="match status" value="1"/>
</dbReference>
<dbReference type="RefSeq" id="WP_094542403.1">
    <property type="nucleotide sequence ID" value="NZ_JBHEER010000010.1"/>
</dbReference>
<evidence type="ECO:0000256" key="3">
    <source>
        <dbReference type="ARBA" id="ARBA00022553"/>
    </source>
</evidence>
<dbReference type="InterPro" id="IPR000873">
    <property type="entry name" value="AMP-dep_synth/lig_dom"/>
</dbReference>
<dbReference type="Pfam" id="PF00975">
    <property type="entry name" value="Thioesterase"/>
    <property type="match status" value="1"/>
</dbReference>
<evidence type="ECO:0000256" key="2">
    <source>
        <dbReference type="ARBA" id="ARBA00022450"/>
    </source>
</evidence>
<dbReference type="InterPro" id="IPR025110">
    <property type="entry name" value="AMP-bd_C"/>
</dbReference>
<gene>
    <name evidence="5" type="ORF">CEV33_3360</name>
</gene>
<dbReference type="InterPro" id="IPR036736">
    <property type="entry name" value="ACP-like_sf"/>
</dbReference>
<dbReference type="SUPFAM" id="SSF47336">
    <property type="entry name" value="ACP-like"/>
    <property type="match status" value="1"/>
</dbReference>
<evidence type="ECO:0000259" key="4">
    <source>
        <dbReference type="PROSITE" id="PS50075"/>
    </source>
</evidence>
<dbReference type="FunFam" id="3.40.50.12780:FF:000012">
    <property type="entry name" value="Non-ribosomal peptide synthetase"/>
    <property type="match status" value="1"/>
</dbReference>
<dbReference type="InterPro" id="IPR045851">
    <property type="entry name" value="AMP-bd_C_sf"/>
</dbReference>
<dbReference type="InterPro" id="IPR001031">
    <property type="entry name" value="Thioesterase"/>
</dbReference>
<keyword evidence="6" id="KW-1185">Reference proteome</keyword>
<evidence type="ECO:0000313" key="6">
    <source>
        <dbReference type="Proteomes" id="UP000216478"/>
    </source>
</evidence>
<dbReference type="Proteomes" id="UP000216478">
    <property type="component" value="Unassembled WGS sequence"/>
</dbReference>
<dbReference type="EMBL" id="NNRL01000167">
    <property type="protein sequence ID" value="OYR08346.1"/>
    <property type="molecule type" value="Genomic_DNA"/>
</dbReference>
<dbReference type="Gene3D" id="3.30.300.30">
    <property type="match status" value="1"/>
</dbReference>
<sequence length="1382" mass="154512">MMRDFDPDTLRQKAKEFLLSRAHRKSDAMPCSEGQRSLWYLHQMAPESAAYNVGYAIEIEGPIDHKIIRKCCRDIVKRHAELQSVFSSTSGSLLKRIEVGERLDFKQIPVGIVSDREIRDIVIKEYKRPFDLSCGPLIRFVAFDLKNGNHIFLLVAHHIVCDGDSLWLLLDELGDQYSQTVGGGGESVVTIDSSYDEFVASEQALINSGSLSPSWEYWRSKLEAAPNPIDLTLANPRPNSQKLTGLSRPLRMRKELTGEIRARAREIGVTPYAFLLAAFQVLISRYGRENDIIVGVPSSLTRAGSYQQVVGHFVNQLPIRSVLTGNMNFRTLVEEVFDQLLSAREHGNVPFGEMVKRFCPVRTPNRSPILQSSFVLQKSPKSNSIFDLTVPEGERRWGQWGGLKVSHFDFAQQEGQLDITLELIDGVDEFFGRVKTDDHLFSAEDTEQLASSFVALVTHAAKNPACNIEDLKIQNDDDRDMMLSVSGNLCRKFPVVINLAQAFSEAVNRYPTRIAVKFDDSKLTYAELDARANELADYIVAQGMHQSRIGLCVDRSLDMIIGILGILKAGCAYIPIDPNSPSARQQFIAQDSGVELLLTQSHLRDRIQGLNLSTLCLDADWDMIANQKGKVLQIEAVSPDSEAYVIYTSGTTGQPKGVVISHKNVIRLFRTTNDYYGFNEQDIWPLLHSFAFDVSVWEIWGAFLYGGTLIVVSHDIIRSPNELTELLIAEKATILNQTPSAFRLLMKADNLSDLASNGKLRLISFAGEALEPQNLKQWVDLAGDENPKIVNMYGITETTVHAMYRRIFKQDLLSHSSMIGEPFPDLRIYILDERMEPVPYGVQGEIYVGGDGVGIGYHNRKDLNEQRFITDPFKREANGRLYRSGDLAIRRRNGDIEYCGRMDRQVKIRGFRIELSEIEYTLSEHSMLNAVIVRVLGSGETSTIVAYVVKRDSKNADLTSRELQRFLYKKLPDYMVPSLFVFLDSFPLNANGKIDDAKLPLPLLDKKFETSSFVPPRDNVERNLIRIWQKILKCEGVGIEDNFFDLGGHSFVAVAMVAAIETAFGVKIPVSSVLYNQTITKIAELVRASTNSVTNSPLVAIKEGSGDRNIFCVAGGGGNVVYYYHLASHLSNEIGFYGLQAFGLDGSEPKTNVVDAAKAYIDHIKSIQPLGPYLLAGHCFGAWIAYEIANQLVLSGEQVERLFVIDAPAPTTELAQHKNLYDRSDPAWVTKFVKAFSEGININIEHKTNDSEKTQTELLNDVAIHFENAGLLPIDAGRKQIHALFDVFVNNNLAVYSPAEGHLLAITLFKANEFHSDYDYSMVEDETKSFSWAKFARPPINVHVVPGNHITMLNDENVSEISDLISKSITGGVSSNDQYSVR</sequence>
<comment type="caution">
    <text evidence="5">The sequence shown here is derived from an EMBL/GenBank/DDBJ whole genome shotgun (WGS) entry which is preliminary data.</text>
</comment>
<dbReference type="InterPro" id="IPR009081">
    <property type="entry name" value="PP-bd_ACP"/>
</dbReference>
<evidence type="ECO:0000313" key="5">
    <source>
        <dbReference type="EMBL" id="OYR08346.1"/>
    </source>
</evidence>
<dbReference type="GO" id="GO:0005829">
    <property type="term" value="C:cytosol"/>
    <property type="evidence" value="ECO:0007669"/>
    <property type="project" value="TreeGrafter"/>
</dbReference>
<dbReference type="Gene3D" id="3.40.50.980">
    <property type="match status" value="2"/>
</dbReference>
<dbReference type="PANTHER" id="PTHR45527">
    <property type="entry name" value="NONRIBOSOMAL PEPTIDE SYNTHETASE"/>
    <property type="match status" value="1"/>
</dbReference>
<dbReference type="GO" id="GO:0009366">
    <property type="term" value="C:enterobactin synthetase complex"/>
    <property type="evidence" value="ECO:0007669"/>
    <property type="project" value="TreeGrafter"/>
</dbReference>
<dbReference type="GO" id="GO:0043041">
    <property type="term" value="P:amino acid activation for nonribosomal peptide biosynthetic process"/>
    <property type="evidence" value="ECO:0007669"/>
    <property type="project" value="TreeGrafter"/>
</dbReference>
<dbReference type="CDD" id="cd17643">
    <property type="entry name" value="A_NRPS_Cytc1-like"/>
    <property type="match status" value="1"/>
</dbReference>
<dbReference type="NCBIfam" id="TIGR01733">
    <property type="entry name" value="AA-adenyl-dom"/>
    <property type="match status" value="1"/>
</dbReference>
<dbReference type="GO" id="GO:0031177">
    <property type="term" value="F:phosphopantetheine binding"/>
    <property type="evidence" value="ECO:0007669"/>
    <property type="project" value="TreeGrafter"/>
</dbReference>
<evidence type="ECO:0000256" key="1">
    <source>
        <dbReference type="ARBA" id="ARBA00001957"/>
    </source>
</evidence>
<dbReference type="Gene3D" id="2.30.38.10">
    <property type="entry name" value="Luciferase, Domain 3"/>
    <property type="match status" value="1"/>
</dbReference>
<dbReference type="Pfam" id="PF00501">
    <property type="entry name" value="AMP-binding"/>
    <property type="match status" value="1"/>
</dbReference>
<dbReference type="PROSITE" id="PS50075">
    <property type="entry name" value="CARRIER"/>
    <property type="match status" value="1"/>
</dbReference>
<dbReference type="PROSITE" id="PS00455">
    <property type="entry name" value="AMP_BINDING"/>
    <property type="match status" value="1"/>
</dbReference>
<dbReference type="InterPro" id="IPR010071">
    <property type="entry name" value="AA_adenyl_dom"/>
</dbReference>
<dbReference type="FunFam" id="1.10.1200.10:FF:000005">
    <property type="entry name" value="Nonribosomal peptide synthetase 1"/>
    <property type="match status" value="1"/>
</dbReference>
<accession>A0A256F0X9</accession>
<dbReference type="SUPFAM" id="SSF53474">
    <property type="entry name" value="alpha/beta-Hydrolases"/>
    <property type="match status" value="1"/>
</dbReference>
<reference evidence="5 6" key="1">
    <citation type="submission" date="2017-07" db="EMBL/GenBank/DDBJ databases">
        <title>Phylogenetic study on the rhizospheric bacterium Ochrobactrum sp. A44.</title>
        <authorList>
            <person name="Krzyzanowska D.M."/>
            <person name="Ossowicki A."/>
            <person name="Rajewska M."/>
            <person name="Maciag T."/>
            <person name="Kaczynski Z."/>
            <person name="Czerwicka M."/>
            <person name="Jafra S."/>
        </authorList>
    </citation>
    <scope>NUCLEOTIDE SEQUENCE [LARGE SCALE GENOMIC DNA]</scope>
    <source>
        <strain evidence="5 6">OgA9a</strain>
    </source>
</reference>
<dbReference type="Pfam" id="PF00668">
    <property type="entry name" value="Condensation"/>
    <property type="match status" value="1"/>
</dbReference>
<proteinExistence type="predicted"/>
<dbReference type="InterPro" id="IPR020845">
    <property type="entry name" value="AMP-binding_CS"/>
</dbReference>
<organism evidence="5 6">
    <name type="scientific">Brucella grignonensis</name>
    <dbReference type="NCBI Taxonomy" id="94627"/>
    <lineage>
        <taxon>Bacteria</taxon>
        <taxon>Pseudomonadati</taxon>
        <taxon>Pseudomonadota</taxon>
        <taxon>Alphaproteobacteria</taxon>
        <taxon>Hyphomicrobiales</taxon>
        <taxon>Brucellaceae</taxon>
        <taxon>Brucella/Ochrobactrum group</taxon>
        <taxon>Brucella</taxon>
    </lineage>
</organism>
<dbReference type="PANTHER" id="PTHR45527:SF14">
    <property type="entry name" value="PLIPASTATIN SYNTHASE SUBUNIT B"/>
    <property type="match status" value="1"/>
</dbReference>
<dbReference type="InterPro" id="IPR029058">
    <property type="entry name" value="AB_hydrolase_fold"/>
</dbReference>
<keyword evidence="2" id="KW-0596">Phosphopantetheine</keyword>
<name>A0A256F0X9_9HYPH</name>
<dbReference type="GO" id="GO:0009239">
    <property type="term" value="P:enterobactin biosynthetic process"/>
    <property type="evidence" value="ECO:0007669"/>
    <property type="project" value="TreeGrafter"/>
</dbReference>
<dbReference type="OrthoDB" id="9803968at2"/>
<dbReference type="Gene3D" id="3.40.50.1820">
    <property type="entry name" value="alpha/beta hydrolase"/>
    <property type="match status" value="1"/>
</dbReference>
<dbReference type="Pfam" id="PF13193">
    <property type="entry name" value="AMP-binding_C"/>
    <property type="match status" value="1"/>
</dbReference>
<dbReference type="InterPro" id="IPR001242">
    <property type="entry name" value="Condensation_dom"/>
</dbReference>
<dbReference type="Gene3D" id="3.30.559.30">
    <property type="entry name" value="Nonribosomal peptide synthetase, condensation domain"/>
    <property type="match status" value="1"/>
</dbReference>
<keyword evidence="3" id="KW-0597">Phosphoprotein</keyword>